<name>A0AAV7IZM6_COTGL</name>
<keyword evidence="4" id="KW-1185">Reference proteome</keyword>
<proteinExistence type="predicted"/>
<feature type="region of interest" description="Disordered" evidence="2">
    <location>
        <begin position="96"/>
        <end position="127"/>
    </location>
</feature>
<feature type="compositionally biased region" description="Acidic residues" evidence="2">
    <location>
        <begin position="110"/>
        <end position="127"/>
    </location>
</feature>
<evidence type="ECO:0000313" key="3">
    <source>
        <dbReference type="EMBL" id="KAH0563684.1"/>
    </source>
</evidence>
<organism evidence="3 4">
    <name type="scientific">Cotesia glomerata</name>
    <name type="common">Lepidopteran parasitic wasp</name>
    <name type="synonym">Apanteles glomeratus</name>
    <dbReference type="NCBI Taxonomy" id="32391"/>
    <lineage>
        <taxon>Eukaryota</taxon>
        <taxon>Metazoa</taxon>
        <taxon>Ecdysozoa</taxon>
        <taxon>Arthropoda</taxon>
        <taxon>Hexapoda</taxon>
        <taxon>Insecta</taxon>
        <taxon>Pterygota</taxon>
        <taxon>Neoptera</taxon>
        <taxon>Endopterygota</taxon>
        <taxon>Hymenoptera</taxon>
        <taxon>Apocrita</taxon>
        <taxon>Ichneumonoidea</taxon>
        <taxon>Braconidae</taxon>
        <taxon>Microgastrinae</taxon>
        <taxon>Cotesia</taxon>
    </lineage>
</organism>
<evidence type="ECO:0000256" key="2">
    <source>
        <dbReference type="SAM" id="MobiDB-lite"/>
    </source>
</evidence>
<feature type="region of interest" description="Disordered" evidence="2">
    <location>
        <begin position="17"/>
        <end position="54"/>
    </location>
</feature>
<keyword evidence="1" id="KW-0175">Coiled coil</keyword>
<gene>
    <name evidence="3" type="ORF">KQX54_004526</name>
</gene>
<dbReference type="Proteomes" id="UP000826195">
    <property type="component" value="Unassembled WGS sequence"/>
</dbReference>
<sequence length="304" mass="35668">MNRERNAFVVKEWKHQHNHNPLKVKKPKKSWEQKFADRMSGKKKERKGKNQKKTLEESVVDEYVKVLSEWIIDNPDNLPEKLNLIKNCGEKIAEMDGKKDQITFPKVDSSEDEEGNISEIENEENTHEEEIEINNVAENIAILENTPNKSDKSITKPVKQDYKQIEWVEENREEKNKQTGSTQEPIAEIQKMREDIEAKKGVEEKEQNDNFSNAEIMYHENMKSDLSIQENQVTVEDLLQILIKEEVLKERKEGYVIELEDLKEMNDEIKSYLREHSIMVNELEKMATTEVMQSVYYSLQNGAV</sequence>
<feature type="compositionally biased region" description="Basic and acidic residues" evidence="2">
    <location>
        <begin position="29"/>
        <end position="42"/>
    </location>
</feature>
<protein>
    <submittedName>
        <fullName evidence="3">Uncharacterized protein</fullName>
    </submittedName>
</protein>
<accession>A0AAV7IZM6</accession>
<dbReference type="AlphaFoldDB" id="A0AAV7IZM6"/>
<dbReference type="EMBL" id="JAHXZJ010000002">
    <property type="protein sequence ID" value="KAH0563684.1"/>
    <property type="molecule type" value="Genomic_DNA"/>
</dbReference>
<evidence type="ECO:0000313" key="4">
    <source>
        <dbReference type="Proteomes" id="UP000826195"/>
    </source>
</evidence>
<reference evidence="3 4" key="1">
    <citation type="journal article" date="2021" name="J. Hered.">
        <title>A chromosome-level genome assembly of the parasitoid wasp, Cotesia glomerata (Hymenoptera: Braconidae).</title>
        <authorList>
            <person name="Pinto B.J."/>
            <person name="Weis J.J."/>
            <person name="Gamble T."/>
            <person name="Ode P.J."/>
            <person name="Paul R."/>
            <person name="Zaspel J.M."/>
        </authorList>
    </citation>
    <scope>NUCLEOTIDE SEQUENCE [LARGE SCALE GENOMIC DNA]</scope>
    <source>
        <strain evidence="3">CgM1</strain>
    </source>
</reference>
<feature type="coiled-coil region" evidence="1">
    <location>
        <begin position="245"/>
        <end position="282"/>
    </location>
</feature>
<evidence type="ECO:0000256" key="1">
    <source>
        <dbReference type="SAM" id="Coils"/>
    </source>
</evidence>
<feature type="compositionally biased region" description="Basic residues" evidence="2">
    <location>
        <begin position="17"/>
        <end position="28"/>
    </location>
</feature>
<feature type="compositionally biased region" description="Basic residues" evidence="2">
    <location>
        <begin position="43"/>
        <end position="52"/>
    </location>
</feature>
<comment type="caution">
    <text evidence="3">The sequence shown here is derived from an EMBL/GenBank/DDBJ whole genome shotgun (WGS) entry which is preliminary data.</text>
</comment>